<dbReference type="InterPro" id="IPR050415">
    <property type="entry name" value="MRET"/>
</dbReference>
<evidence type="ECO:0000256" key="1">
    <source>
        <dbReference type="ARBA" id="ARBA00022630"/>
    </source>
</evidence>
<dbReference type="GO" id="GO:0016491">
    <property type="term" value="F:oxidoreductase activity"/>
    <property type="evidence" value="ECO:0007669"/>
    <property type="project" value="UniProtKB-KW"/>
</dbReference>
<keyword evidence="1" id="KW-0285">Flavoprotein</keyword>
<evidence type="ECO:0000256" key="4">
    <source>
        <dbReference type="ARBA" id="ARBA00023223"/>
    </source>
</evidence>
<organism evidence="7 8">
    <name type="scientific">Candidatus Enterovibrio altilux</name>
    <dbReference type="NCBI Taxonomy" id="1927128"/>
    <lineage>
        <taxon>Bacteria</taxon>
        <taxon>Pseudomonadati</taxon>
        <taxon>Pseudomonadota</taxon>
        <taxon>Gammaproteobacteria</taxon>
        <taxon>Vibrionales</taxon>
        <taxon>Vibrionaceae</taxon>
        <taxon>Enterovibrio</taxon>
    </lineage>
</organism>
<name>A0A291B9H0_9GAMM</name>
<evidence type="ECO:0000313" key="7">
    <source>
        <dbReference type="EMBL" id="ATF09623.1"/>
    </source>
</evidence>
<dbReference type="Proteomes" id="UP000218160">
    <property type="component" value="Chromosome 1"/>
</dbReference>
<dbReference type="Gene3D" id="2.40.30.10">
    <property type="entry name" value="Translation factors"/>
    <property type="match status" value="1"/>
</dbReference>
<dbReference type="PROSITE" id="PS51384">
    <property type="entry name" value="FAD_FR"/>
    <property type="match status" value="1"/>
</dbReference>
<feature type="domain" description="FAD-binding FR-type" evidence="6">
    <location>
        <begin position="1"/>
        <end position="105"/>
    </location>
</feature>
<dbReference type="InterPro" id="IPR017927">
    <property type="entry name" value="FAD-bd_FR_type"/>
</dbReference>
<keyword evidence="2" id="KW-0274">FAD</keyword>
<evidence type="ECO:0000259" key="6">
    <source>
        <dbReference type="PROSITE" id="PS51384"/>
    </source>
</evidence>
<dbReference type="EMBL" id="CP020660">
    <property type="protein sequence ID" value="ATF09623.1"/>
    <property type="molecule type" value="Genomic_DNA"/>
</dbReference>
<comment type="similarity">
    <text evidence="5">Belongs to the Fre/LuxG FAD/NAD(P) flavoprotein oxidoreductase family.</text>
</comment>
<dbReference type="PANTHER" id="PTHR47354:SF7">
    <property type="entry name" value="NAD(P)H-FLAVIN REDUCTASE"/>
    <property type="match status" value="1"/>
</dbReference>
<dbReference type="AlphaFoldDB" id="A0A291B9H0"/>
<dbReference type="OrthoDB" id="9806195at2"/>
<evidence type="ECO:0000256" key="3">
    <source>
        <dbReference type="ARBA" id="ARBA00023002"/>
    </source>
</evidence>
<reference evidence="8" key="1">
    <citation type="submission" date="2017-04" db="EMBL/GenBank/DDBJ databases">
        <title>Genome evolution of the luminous symbionts of deep sea anglerfish.</title>
        <authorList>
            <person name="Hendry T.A."/>
        </authorList>
    </citation>
    <scope>NUCLEOTIDE SEQUENCE [LARGE SCALE GENOMIC DNA]</scope>
</reference>
<dbReference type="KEGG" id="elux:BTN50_1130"/>
<dbReference type="SUPFAM" id="SSF63380">
    <property type="entry name" value="Riboflavin synthase domain-like"/>
    <property type="match status" value="1"/>
</dbReference>
<dbReference type="CDD" id="cd06189">
    <property type="entry name" value="flavin_oxioreductase"/>
    <property type="match status" value="1"/>
</dbReference>
<sequence length="239" mass="26927">MTIKCAVKSVSLLTDSIYRILLQPAAPVSYKAGQYLLVVLGTKNKHPFSIVSSPCRQNGHELELHICVAKKNACALDVVNASKATLEKGDDSFLIEAPHGDAWLREERQRPLILVAGGTGFSYVRSMIDYCLSQNFTQLIFLYWGGRDINHLYSNNEMKMLALKHSQLNYIPVLENAPKNWSSKIGNVLEAVMEDFVSLSKYDVYIAGRLEMVIMAREKFCNERGVRCEHLFADAFAYL</sequence>
<dbReference type="PANTHER" id="PTHR47354">
    <property type="entry name" value="NADH OXIDOREDUCTASE HCR"/>
    <property type="match status" value="1"/>
</dbReference>
<dbReference type="RefSeq" id="WP_096619226.1">
    <property type="nucleotide sequence ID" value="NZ_CP020660.1"/>
</dbReference>
<protein>
    <submittedName>
        <fullName evidence="7">NAD(P)H-flavin reductase</fullName>
    </submittedName>
</protein>
<evidence type="ECO:0000313" key="8">
    <source>
        <dbReference type="Proteomes" id="UP000218160"/>
    </source>
</evidence>
<evidence type="ECO:0000256" key="5">
    <source>
        <dbReference type="ARBA" id="ARBA00038177"/>
    </source>
</evidence>
<keyword evidence="8" id="KW-1185">Reference proteome</keyword>
<dbReference type="SUPFAM" id="SSF52343">
    <property type="entry name" value="Ferredoxin reductase-like, C-terminal NADP-linked domain"/>
    <property type="match status" value="1"/>
</dbReference>
<evidence type="ECO:0000256" key="2">
    <source>
        <dbReference type="ARBA" id="ARBA00022827"/>
    </source>
</evidence>
<gene>
    <name evidence="7" type="ORF">BTN50_1130</name>
</gene>
<dbReference type="InterPro" id="IPR013112">
    <property type="entry name" value="FAD-bd_8"/>
</dbReference>
<dbReference type="Gene3D" id="3.40.50.80">
    <property type="entry name" value="Nucleotide-binding domain of ferredoxin-NADP reductase (FNR) module"/>
    <property type="match status" value="1"/>
</dbReference>
<dbReference type="Pfam" id="PF08022">
    <property type="entry name" value="FAD_binding_8"/>
    <property type="match status" value="1"/>
</dbReference>
<dbReference type="InterPro" id="IPR039261">
    <property type="entry name" value="FNR_nucleotide-bd"/>
</dbReference>
<accession>A0A291B9H0</accession>
<dbReference type="NCBIfam" id="NF005963">
    <property type="entry name" value="PRK08051.1"/>
    <property type="match status" value="1"/>
</dbReference>
<dbReference type="InterPro" id="IPR017938">
    <property type="entry name" value="Riboflavin_synthase-like_b-brl"/>
</dbReference>
<dbReference type="GO" id="GO:0008218">
    <property type="term" value="P:bioluminescence"/>
    <property type="evidence" value="ECO:0007669"/>
    <property type="project" value="UniProtKB-KW"/>
</dbReference>
<dbReference type="Pfam" id="PF00175">
    <property type="entry name" value="NAD_binding_1"/>
    <property type="match status" value="1"/>
</dbReference>
<dbReference type="InterPro" id="IPR001433">
    <property type="entry name" value="OxRdtase_FAD/NAD-bd"/>
</dbReference>
<keyword evidence="3" id="KW-0560">Oxidoreductase</keyword>
<dbReference type="PRINTS" id="PR00410">
    <property type="entry name" value="PHEHYDRXLASE"/>
</dbReference>
<keyword evidence="4" id="KW-0455">Luminescence</keyword>
<proteinExistence type="inferred from homology"/>